<keyword evidence="1" id="KW-1133">Transmembrane helix</keyword>
<sequence>MVLLLALLITMGFCIGLVTNGILERIIWVLTSALAFIFLKDNRSGYRLKIKRIAIGVISGYLLFICILYFFQYKSEVNRYIAKNHIGNTNKAVILVHEGEPATYQLPVVLRNQLEASKGIKILTLPFKLFVAKLNYEGYSSSSNNSFYTELKHSLSNSFYNRFTFYNSFLNQKPYFNEVLIKAMSDGNGEILVCPIILTEAHNLKEINDHVQKINPMQYKIAVKSTNALWDSDELATECISWLNGFIEKSQRSKAGILIIGEEYEEGKESNNYVKQGILFREKIKDLLVQEGYNSRHIKDCYLHRGLIINEMEALMAHAVKEIYVFQAASLYEDINYKRKIEGILKDIETPKEVDIHYITGWQYQNGIYNELFKRIKLLDMQI</sequence>
<accession>A0A6I0FE78</accession>
<protein>
    <recommendedName>
        <fullName evidence="4">Ferrochelatase</fullName>
    </recommendedName>
</protein>
<evidence type="ECO:0000313" key="3">
    <source>
        <dbReference type="Proteomes" id="UP000432715"/>
    </source>
</evidence>
<comment type="caution">
    <text evidence="2">The sequence shown here is derived from an EMBL/GenBank/DDBJ whole genome shotgun (WGS) entry which is preliminary data.</text>
</comment>
<dbReference type="OrthoDB" id="1949854at2"/>
<evidence type="ECO:0008006" key="4">
    <source>
        <dbReference type="Google" id="ProtNLM"/>
    </source>
</evidence>
<keyword evidence="1" id="KW-0472">Membrane</keyword>
<keyword evidence="3" id="KW-1185">Reference proteome</keyword>
<reference evidence="2 3" key="1">
    <citation type="submission" date="2019-10" db="EMBL/GenBank/DDBJ databases">
        <title>Alkaliphilus serpentinus sp. nov. and Alkaliphilus pronyensis sp. nov., two novel anaerobic alkaliphilic species isolated from the serpentinized-hosted hydrothermal field of the Prony Bay (New Caledonia).</title>
        <authorList>
            <person name="Postec A."/>
        </authorList>
    </citation>
    <scope>NUCLEOTIDE SEQUENCE [LARGE SCALE GENOMIC DNA]</scope>
    <source>
        <strain evidence="2 3">LacV</strain>
    </source>
</reference>
<evidence type="ECO:0000256" key="1">
    <source>
        <dbReference type="SAM" id="Phobius"/>
    </source>
</evidence>
<keyword evidence="1" id="KW-0812">Transmembrane</keyword>
<name>A0A6I0FE78_9FIRM</name>
<dbReference type="Proteomes" id="UP000432715">
    <property type="component" value="Unassembled WGS sequence"/>
</dbReference>
<gene>
    <name evidence="2" type="ORF">F8154_01535</name>
</gene>
<evidence type="ECO:0000313" key="2">
    <source>
        <dbReference type="EMBL" id="KAB3538602.1"/>
    </source>
</evidence>
<proteinExistence type="predicted"/>
<dbReference type="SUPFAM" id="SSF53800">
    <property type="entry name" value="Chelatase"/>
    <property type="match status" value="1"/>
</dbReference>
<feature type="transmembrane region" description="Helical" evidence="1">
    <location>
        <begin position="53"/>
        <end position="71"/>
    </location>
</feature>
<feature type="transmembrane region" description="Helical" evidence="1">
    <location>
        <begin position="26"/>
        <end position="41"/>
    </location>
</feature>
<dbReference type="RefSeq" id="WP_151859829.1">
    <property type="nucleotide sequence ID" value="NZ_WBZC01000004.1"/>
</dbReference>
<dbReference type="AlphaFoldDB" id="A0A6I0FE78"/>
<dbReference type="EMBL" id="WBZC01000004">
    <property type="protein sequence ID" value="KAB3538602.1"/>
    <property type="molecule type" value="Genomic_DNA"/>
</dbReference>
<organism evidence="2 3">
    <name type="scientific">Alkaliphilus pronyensis</name>
    <dbReference type="NCBI Taxonomy" id="1482732"/>
    <lineage>
        <taxon>Bacteria</taxon>
        <taxon>Bacillati</taxon>
        <taxon>Bacillota</taxon>
        <taxon>Clostridia</taxon>
        <taxon>Peptostreptococcales</taxon>
        <taxon>Natronincolaceae</taxon>
        <taxon>Alkaliphilus</taxon>
    </lineage>
</organism>